<comment type="caution">
    <text evidence="2">The sequence shown here is derived from an EMBL/GenBank/DDBJ whole genome shotgun (WGS) entry which is preliminary data.</text>
</comment>
<evidence type="ECO:0000313" key="3">
    <source>
        <dbReference type="Proteomes" id="UP001519460"/>
    </source>
</evidence>
<feature type="compositionally biased region" description="Gly residues" evidence="1">
    <location>
        <begin position="373"/>
        <end position="383"/>
    </location>
</feature>
<dbReference type="Proteomes" id="UP001519460">
    <property type="component" value="Unassembled WGS sequence"/>
</dbReference>
<reference evidence="2 3" key="1">
    <citation type="journal article" date="2023" name="Sci. Data">
        <title>Genome assembly of the Korean intertidal mud-creeper Batillaria attramentaria.</title>
        <authorList>
            <person name="Patra A.K."/>
            <person name="Ho P.T."/>
            <person name="Jun S."/>
            <person name="Lee S.J."/>
            <person name="Kim Y."/>
            <person name="Won Y.J."/>
        </authorList>
    </citation>
    <scope>NUCLEOTIDE SEQUENCE [LARGE SCALE GENOMIC DNA]</scope>
    <source>
        <strain evidence="2">Wonlab-2016</strain>
    </source>
</reference>
<dbReference type="AlphaFoldDB" id="A0ABD0KVK1"/>
<feature type="compositionally biased region" description="Low complexity" evidence="1">
    <location>
        <begin position="384"/>
        <end position="400"/>
    </location>
</feature>
<evidence type="ECO:0000256" key="1">
    <source>
        <dbReference type="SAM" id="MobiDB-lite"/>
    </source>
</evidence>
<organism evidence="2 3">
    <name type="scientific">Batillaria attramentaria</name>
    <dbReference type="NCBI Taxonomy" id="370345"/>
    <lineage>
        <taxon>Eukaryota</taxon>
        <taxon>Metazoa</taxon>
        <taxon>Spiralia</taxon>
        <taxon>Lophotrochozoa</taxon>
        <taxon>Mollusca</taxon>
        <taxon>Gastropoda</taxon>
        <taxon>Caenogastropoda</taxon>
        <taxon>Sorbeoconcha</taxon>
        <taxon>Cerithioidea</taxon>
        <taxon>Batillariidae</taxon>
        <taxon>Batillaria</taxon>
    </lineage>
</organism>
<evidence type="ECO:0000313" key="2">
    <source>
        <dbReference type="EMBL" id="KAK7491195.1"/>
    </source>
</evidence>
<gene>
    <name evidence="2" type="ORF">BaRGS_00017632</name>
</gene>
<dbReference type="EMBL" id="JACVVK020000118">
    <property type="protein sequence ID" value="KAK7491195.1"/>
    <property type="molecule type" value="Genomic_DNA"/>
</dbReference>
<proteinExistence type="predicted"/>
<protein>
    <submittedName>
        <fullName evidence="2">Uncharacterized protein</fullName>
    </submittedName>
</protein>
<accession>A0ABD0KVK1</accession>
<feature type="region of interest" description="Disordered" evidence="1">
    <location>
        <begin position="364"/>
        <end position="408"/>
    </location>
</feature>
<keyword evidence="3" id="KW-1185">Reference proteome</keyword>
<name>A0ABD0KVK1_9CAEN</name>
<sequence length="408" mass="42491">MTGSGLWRLLLGSESFNGVVERLGRVPWKQDQGGENILSTVREKRSCKIMNLIPILLSSVLTLCLLAWGAESKAKIVKRQADGGIVDIPDNPGGNLGTTGGFGGGAGGGNFPTFAPPGTGTGTGTGNNNPFPSFPDNNNNGGGGNTGTIPGFPTNNNPFPSFPNFPNNPPNFPTFAPPGGNGNPPNFPTFAPPGGNNNPNFPTFAPPGGNNQPGTLAPFPGFPTIPPNNLPTTPSTPVIPTSRCTAPVSAGTLDLDSVSNTTLPPARSDLSCPFEAYRATVFQRYGGNCWILQDKQEPVFFARCRCQECLLPRGFQQTPASACQPFSIRVAVFAYCENGFDPTTKITRERISLPVSCQCRHPGPVVTQPPPGTGSGSGSGTGGVTVPQTTVPATTTEEPPIVVGFNQK</sequence>